<dbReference type="PANTHER" id="PTHR43685:SF2">
    <property type="entry name" value="GLYCOSYLTRANSFERASE 2-LIKE DOMAIN-CONTAINING PROTEIN"/>
    <property type="match status" value="1"/>
</dbReference>
<dbReference type="InterPro" id="IPR001173">
    <property type="entry name" value="Glyco_trans_2-like"/>
</dbReference>
<protein>
    <submittedName>
        <fullName evidence="2">Glycosyltransferase involved in cell wall bisynthesis</fullName>
    </submittedName>
</protein>
<dbReference type="EMBL" id="FXAH01000003">
    <property type="protein sequence ID" value="SMF13330.1"/>
    <property type="molecule type" value="Genomic_DNA"/>
</dbReference>
<reference evidence="3" key="1">
    <citation type="submission" date="2017-04" db="EMBL/GenBank/DDBJ databases">
        <authorList>
            <person name="Varghese N."/>
            <person name="Submissions S."/>
        </authorList>
    </citation>
    <scope>NUCLEOTIDE SEQUENCE [LARGE SCALE GENOMIC DNA]</scope>
    <source>
        <strain evidence="3">Ballard 720</strain>
    </source>
</reference>
<dbReference type="Gene3D" id="3.90.550.10">
    <property type="entry name" value="Spore Coat Polysaccharide Biosynthesis Protein SpsA, Chain A"/>
    <property type="match status" value="1"/>
</dbReference>
<dbReference type="STRING" id="28094.SAMN06295900_10340"/>
<dbReference type="PANTHER" id="PTHR43685">
    <property type="entry name" value="GLYCOSYLTRANSFERASE"/>
    <property type="match status" value="1"/>
</dbReference>
<evidence type="ECO:0000259" key="1">
    <source>
        <dbReference type="Pfam" id="PF00535"/>
    </source>
</evidence>
<organism evidence="2 3">
    <name type="scientific">Trinickia caryophylli</name>
    <name type="common">Paraburkholderia caryophylli</name>
    <dbReference type="NCBI Taxonomy" id="28094"/>
    <lineage>
        <taxon>Bacteria</taxon>
        <taxon>Pseudomonadati</taxon>
        <taxon>Pseudomonadota</taxon>
        <taxon>Betaproteobacteria</taxon>
        <taxon>Burkholderiales</taxon>
        <taxon>Burkholderiaceae</taxon>
        <taxon>Trinickia</taxon>
    </lineage>
</organism>
<dbReference type="Pfam" id="PF00535">
    <property type="entry name" value="Glycos_transf_2"/>
    <property type="match status" value="1"/>
</dbReference>
<sequence length="499" mass="57019">MSPDTLLTICIPSYNRGPRVYSLVLFLAGILGDRLGTDVEILVANNCSTDDTEALLAPLCRPGLRVHTHAAHYPSAEENIFNSLELCTGRYVWFHGDDDIPTAEGIELLMDNIRSDAADIFCFNSAMINSWGEAVNSGILPINRPYLDVDAAASAQVLGFTFYMAGITNLVFRRDIVDKETAYRAYRLQPIYSHVAWVYVSFRGKRMRIVNYPLVHYRMSVHETVDHFRNYAKKHNISDHMIWGFGMVRLLAFMVDEGALTPAEVGRIVDLRPDGSRVSLVVATMQRMYEQLMASVARAEERSKVPYEEFVRARDFLYRVDPMSFDLLRVLEELYRIGEHPKSRARIAEIRESFCRMLHAQDREVLYRLFFAGQAYGYHIYRCLTGYVAISPQRLREREEILRWADPLESVPYAFCDADRNVLIARIEAYVKARGNAAESDPTDRNPEAAHLLHSISSTLHGINHTTHSAVEIYRQSSAASRVLWKVFARIVRKLRRLG</sequence>
<name>A0A1X7DDC0_TRICW</name>
<dbReference type="AlphaFoldDB" id="A0A1X7DDC0"/>
<dbReference type="SUPFAM" id="SSF53448">
    <property type="entry name" value="Nucleotide-diphospho-sugar transferases"/>
    <property type="match status" value="1"/>
</dbReference>
<accession>A0A1X7DDC0</accession>
<keyword evidence="3" id="KW-1185">Reference proteome</keyword>
<evidence type="ECO:0000313" key="3">
    <source>
        <dbReference type="Proteomes" id="UP000192911"/>
    </source>
</evidence>
<dbReference type="GO" id="GO:0016740">
    <property type="term" value="F:transferase activity"/>
    <property type="evidence" value="ECO:0007669"/>
    <property type="project" value="UniProtKB-KW"/>
</dbReference>
<gene>
    <name evidence="2" type="ORF">SAMN06295900_10340</name>
</gene>
<proteinExistence type="predicted"/>
<evidence type="ECO:0000313" key="2">
    <source>
        <dbReference type="EMBL" id="SMF13330.1"/>
    </source>
</evidence>
<feature type="domain" description="Glycosyltransferase 2-like" evidence="1">
    <location>
        <begin position="8"/>
        <end position="129"/>
    </location>
</feature>
<dbReference type="InterPro" id="IPR050834">
    <property type="entry name" value="Glycosyltransf_2"/>
</dbReference>
<dbReference type="Proteomes" id="UP000192911">
    <property type="component" value="Unassembled WGS sequence"/>
</dbReference>
<keyword evidence="2" id="KW-0808">Transferase</keyword>
<dbReference type="InterPro" id="IPR029044">
    <property type="entry name" value="Nucleotide-diphossugar_trans"/>
</dbReference>